<feature type="domain" description="Major facilitator superfamily (MFS) profile" evidence="7">
    <location>
        <begin position="70"/>
        <end position="495"/>
    </location>
</feature>
<keyword evidence="4 6" id="KW-1133">Transmembrane helix</keyword>
<evidence type="ECO:0000256" key="6">
    <source>
        <dbReference type="SAM" id="Phobius"/>
    </source>
</evidence>
<evidence type="ECO:0000256" key="3">
    <source>
        <dbReference type="ARBA" id="ARBA00022692"/>
    </source>
</evidence>
<reference evidence="9" key="2">
    <citation type="journal article" date="2019" name="Mol. Plant Microbe Interact.">
        <title>Genome sequence resources for four phytopathogenic fungi from the Colletotrichum orbiculare species complex.</title>
        <authorList>
            <person name="Gan P."/>
            <person name="Tsushima A."/>
            <person name="Narusaka M."/>
            <person name="Narusaka Y."/>
            <person name="Takano Y."/>
            <person name="Kubo Y."/>
            <person name="Shirasu K."/>
        </authorList>
    </citation>
    <scope>GENOME REANNOTATION</scope>
    <source>
        <strain evidence="9">104-T / ATCC 96160 / CBS 514.97 / LARS 414 / MAFF 240422</strain>
    </source>
</reference>
<feature type="transmembrane region" description="Helical" evidence="6">
    <location>
        <begin position="306"/>
        <end position="323"/>
    </location>
</feature>
<dbReference type="PANTHER" id="PTHR43791">
    <property type="entry name" value="PERMEASE-RELATED"/>
    <property type="match status" value="1"/>
</dbReference>
<dbReference type="InterPro" id="IPR036259">
    <property type="entry name" value="MFS_trans_sf"/>
</dbReference>
<evidence type="ECO:0000313" key="8">
    <source>
        <dbReference type="EMBL" id="TDZ17591.1"/>
    </source>
</evidence>
<evidence type="ECO:0000259" key="7">
    <source>
        <dbReference type="PROSITE" id="PS50850"/>
    </source>
</evidence>
<keyword evidence="5 6" id="KW-0472">Membrane</keyword>
<evidence type="ECO:0000256" key="1">
    <source>
        <dbReference type="ARBA" id="ARBA00004141"/>
    </source>
</evidence>
<dbReference type="OrthoDB" id="2962993at2759"/>
<dbReference type="InterPro" id="IPR011701">
    <property type="entry name" value="MFS"/>
</dbReference>
<dbReference type="Pfam" id="PF07690">
    <property type="entry name" value="MFS_1"/>
    <property type="match status" value="1"/>
</dbReference>
<proteinExistence type="predicted"/>
<evidence type="ECO:0000256" key="2">
    <source>
        <dbReference type="ARBA" id="ARBA00022448"/>
    </source>
</evidence>
<feature type="transmembrane region" description="Helical" evidence="6">
    <location>
        <begin position="400"/>
        <end position="422"/>
    </location>
</feature>
<accession>A0A484FIT8</accession>
<evidence type="ECO:0000256" key="4">
    <source>
        <dbReference type="ARBA" id="ARBA00022989"/>
    </source>
</evidence>
<feature type="transmembrane region" description="Helical" evidence="6">
    <location>
        <begin position="168"/>
        <end position="188"/>
    </location>
</feature>
<dbReference type="GO" id="GO:0022857">
    <property type="term" value="F:transmembrane transporter activity"/>
    <property type="evidence" value="ECO:0007669"/>
    <property type="project" value="InterPro"/>
</dbReference>
<evidence type="ECO:0000256" key="5">
    <source>
        <dbReference type="ARBA" id="ARBA00023136"/>
    </source>
</evidence>
<feature type="transmembrane region" description="Helical" evidence="6">
    <location>
        <begin position="434"/>
        <end position="455"/>
    </location>
</feature>
<reference evidence="9" key="1">
    <citation type="journal article" date="2013" name="New Phytol.">
        <title>Comparative genomic and transcriptomic analyses reveal the hemibiotrophic stage shift of Colletotrichum fungi.</title>
        <authorList>
            <person name="Gan P."/>
            <person name="Ikeda K."/>
            <person name="Irieda H."/>
            <person name="Narusaka M."/>
            <person name="O'Connell R.J."/>
            <person name="Narusaka Y."/>
            <person name="Takano Y."/>
            <person name="Kubo Y."/>
            <person name="Shirasu K."/>
        </authorList>
    </citation>
    <scope>NUCLEOTIDE SEQUENCE [LARGE SCALE GENOMIC DNA]</scope>
    <source>
        <strain evidence="9">104-T / ATCC 96160 / CBS 514.97 / LARS 414 / MAFF 240422</strain>
    </source>
</reference>
<feature type="transmembrane region" description="Helical" evidence="6">
    <location>
        <begin position="105"/>
        <end position="124"/>
    </location>
</feature>
<gene>
    <name evidence="8" type="ORF">Cob_v009591</name>
</gene>
<feature type="transmembrane region" description="Helical" evidence="6">
    <location>
        <begin position="200"/>
        <end position="219"/>
    </location>
</feature>
<feature type="transmembrane region" description="Helical" evidence="6">
    <location>
        <begin position="136"/>
        <end position="156"/>
    </location>
</feature>
<name>A0A484FIT8_COLOR</name>
<protein>
    <submittedName>
        <fullName evidence="8">Transporter</fullName>
    </submittedName>
</protein>
<comment type="subcellular location">
    <subcellularLocation>
        <location evidence="1">Membrane</location>
        <topology evidence="1">Multi-pass membrane protein</topology>
    </subcellularLocation>
</comment>
<dbReference type="GO" id="GO:0016020">
    <property type="term" value="C:membrane"/>
    <property type="evidence" value="ECO:0007669"/>
    <property type="project" value="UniProtKB-SubCell"/>
</dbReference>
<comment type="caution">
    <text evidence="8">The sequence shown here is derived from an EMBL/GenBank/DDBJ whole genome shotgun (WGS) entry which is preliminary data.</text>
</comment>
<dbReference type="InterPro" id="IPR020846">
    <property type="entry name" value="MFS_dom"/>
</dbReference>
<dbReference type="Gene3D" id="1.20.1250.20">
    <property type="entry name" value="MFS general substrate transporter like domains"/>
    <property type="match status" value="2"/>
</dbReference>
<keyword evidence="3 6" id="KW-0812">Transmembrane</keyword>
<organism evidence="8 9">
    <name type="scientific">Colletotrichum orbiculare (strain 104-T / ATCC 96160 / CBS 514.97 / LARS 414 / MAFF 240422)</name>
    <name type="common">Cucumber anthracnose fungus</name>
    <name type="synonym">Colletotrichum lagenarium</name>
    <dbReference type="NCBI Taxonomy" id="1213857"/>
    <lineage>
        <taxon>Eukaryota</taxon>
        <taxon>Fungi</taxon>
        <taxon>Dikarya</taxon>
        <taxon>Ascomycota</taxon>
        <taxon>Pezizomycotina</taxon>
        <taxon>Sordariomycetes</taxon>
        <taxon>Hypocreomycetidae</taxon>
        <taxon>Glomerellales</taxon>
        <taxon>Glomerellaceae</taxon>
        <taxon>Colletotrichum</taxon>
        <taxon>Colletotrichum orbiculare species complex</taxon>
    </lineage>
</organism>
<sequence length="679" mass="75674">MAYQRGSMEKDEVGVVDHRPSTDAHLEKVPEAIDVGPYRVYGLSVEDADFYNNYPEEKRKKVFRKVDMRLIPMLALLYLICHIDRANIGNAKIEGMVEDLGMTGVQYNTVLSIFFIPYVLFEVPSNIILKKVKRPSTYLGTLTLAWGIVMTCTGLTRNFAGLMVTRILLGTFEAGFFPGAIYLCSYWYMPNDLSTRISYFYCASALSGAFSGLLAAAIAEMNGVGGLEGWRWIFILEGLATVIMGVCCFFFLIDTPSLSTRWLEPEEIRYLELSIFIKQGGGSREETTERKVNWHDLKMNLTNWRIYVQAYFLLCQSALSYGIKFTLPTITKAMGFANTQAQLLSAPPYVAAAISAVTFAKFSDRFFWRMPFLVAPLAIVAVGYSIILSLNGALEEKKGVAYFSVVLAVVGIYPIQAAAASWNANNIAPASRRAIGIALMNCVGNVGGIVGSFMYLESEKPKYHTGFGLSLAFGGSGLIVALLLEWSYKVANARKAKIAEEAKTKYTEQELFAMGDRSPLFKRPTFTRQAQHALSASANDAKSSPWHVSAFWPRNRNFCLNNPNSNTVFTTTYSQMRASFVHLVLAMALTTQACATYKNCACTDENGKTDDLTTEAVCYGDEKGGWHLIHDQDFKECRYFKKGSFFRGARGIDNCDFREWCHKKGAKGDSRCRSKIPRS</sequence>
<feature type="transmembrane region" description="Helical" evidence="6">
    <location>
        <begin position="68"/>
        <end position="85"/>
    </location>
</feature>
<dbReference type="AlphaFoldDB" id="A0A484FIT8"/>
<dbReference type="Proteomes" id="UP000014480">
    <property type="component" value="Unassembled WGS sequence"/>
</dbReference>
<feature type="transmembrane region" description="Helical" evidence="6">
    <location>
        <begin position="372"/>
        <end position="394"/>
    </location>
</feature>
<keyword evidence="9" id="KW-1185">Reference proteome</keyword>
<feature type="transmembrane region" description="Helical" evidence="6">
    <location>
        <begin position="467"/>
        <end position="488"/>
    </location>
</feature>
<dbReference type="FunFam" id="1.20.1250.20:FF:000034">
    <property type="entry name" value="MFS general substrate transporter"/>
    <property type="match status" value="1"/>
</dbReference>
<dbReference type="SUPFAM" id="SSF103473">
    <property type="entry name" value="MFS general substrate transporter"/>
    <property type="match status" value="1"/>
</dbReference>
<evidence type="ECO:0000313" key="9">
    <source>
        <dbReference type="Proteomes" id="UP000014480"/>
    </source>
</evidence>
<feature type="transmembrane region" description="Helical" evidence="6">
    <location>
        <begin position="343"/>
        <end position="360"/>
    </location>
</feature>
<dbReference type="FunFam" id="1.20.1250.20:FF:000364">
    <property type="entry name" value="MFS general substrate transporter"/>
    <property type="match status" value="1"/>
</dbReference>
<dbReference type="EMBL" id="AMCV02000028">
    <property type="protein sequence ID" value="TDZ17591.1"/>
    <property type="molecule type" value="Genomic_DNA"/>
</dbReference>
<dbReference type="PANTHER" id="PTHR43791:SF54">
    <property type="entry name" value="MAJOR FACILITATOR SUPERFAMILY (MFS) PROFILE DOMAIN-CONTAINING PROTEIN-RELATED"/>
    <property type="match status" value="1"/>
</dbReference>
<feature type="transmembrane region" description="Helical" evidence="6">
    <location>
        <begin position="231"/>
        <end position="253"/>
    </location>
</feature>
<dbReference type="PROSITE" id="PS50850">
    <property type="entry name" value="MFS"/>
    <property type="match status" value="1"/>
</dbReference>
<keyword evidence="2" id="KW-0813">Transport</keyword>